<dbReference type="Proteomes" id="UP001438707">
    <property type="component" value="Unassembled WGS sequence"/>
</dbReference>
<dbReference type="EMBL" id="JALJOS010000006">
    <property type="protein sequence ID" value="KAK9837806.1"/>
    <property type="molecule type" value="Genomic_DNA"/>
</dbReference>
<evidence type="ECO:0000313" key="2">
    <source>
        <dbReference type="EMBL" id="KAK9837806.1"/>
    </source>
</evidence>
<organism evidence="2 3">
    <name type="scientific">Apatococcus lobatus</name>
    <dbReference type="NCBI Taxonomy" id="904363"/>
    <lineage>
        <taxon>Eukaryota</taxon>
        <taxon>Viridiplantae</taxon>
        <taxon>Chlorophyta</taxon>
        <taxon>core chlorophytes</taxon>
        <taxon>Trebouxiophyceae</taxon>
        <taxon>Chlorellales</taxon>
        <taxon>Chlorellaceae</taxon>
        <taxon>Apatococcus</taxon>
    </lineage>
</organism>
<protein>
    <submittedName>
        <fullName evidence="2">Uncharacterized protein</fullName>
    </submittedName>
</protein>
<evidence type="ECO:0000256" key="1">
    <source>
        <dbReference type="SAM" id="MobiDB-lite"/>
    </source>
</evidence>
<proteinExistence type="predicted"/>
<evidence type="ECO:0000313" key="3">
    <source>
        <dbReference type="Proteomes" id="UP001438707"/>
    </source>
</evidence>
<comment type="caution">
    <text evidence="2">The sequence shown here is derived from an EMBL/GenBank/DDBJ whole genome shotgun (WGS) entry which is preliminary data.</text>
</comment>
<name>A0AAW1RXE8_9CHLO</name>
<keyword evidence="3" id="KW-1185">Reference proteome</keyword>
<accession>A0AAW1RXE8</accession>
<dbReference type="AlphaFoldDB" id="A0AAW1RXE8"/>
<gene>
    <name evidence="2" type="ORF">WJX74_005540</name>
</gene>
<feature type="region of interest" description="Disordered" evidence="1">
    <location>
        <begin position="95"/>
        <end position="115"/>
    </location>
</feature>
<sequence>MGTFLWSKGGEALEEVRSAAVKAAEEAETGAKLHDVETGRSSGDKVHAEGLAMESVISGAFETNGAVQADSWDADHKTIKMDDLFSGMWMIEEERDSVSDSGSSLADVGGCRVPD</sequence>
<reference evidence="2 3" key="1">
    <citation type="journal article" date="2024" name="Nat. Commun.">
        <title>Phylogenomics reveals the evolutionary origins of lichenization in chlorophyte algae.</title>
        <authorList>
            <person name="Puginier C."/>
            <person name="Libourel C."/>
            <person name="Otte J."/>
            <person name="Skaloud P."/>
            <person name="Haon M."/>
            <person name="Grisel S."/>
            <person name="Petersen M."/>
            <person name="Berrin J.G."/>
            <person name="Delaux P.M."/>
            <person name="Dal Grande F."/>
            <person name="Keller J."/>
        </authorList>
    </citation>
    <scope>NUCLEOTIDE SEQUENCE [LARGE SCALE GENOMIC DNA]</scope>
    <source>
        <strain evidence="2 3">SAG 2145</strain>
    </source>
</reference>